<feature type="region of interest" description="Disordered" evidence="1">
    <location>
        <begin position="1"/>
        <end position="28"/>
    </location>
</feature>
<gene>
    <name evidence="2" type="ORF">PCAL00307_LOCUS6714</name>
    <name evidence="3" type="ORF">PECAL_4P18200</name>
</gene>
<reference evidence="2" key="1">
    <citation type="submission" date="2021-01" db="EMBL/GenBank/DDBJ databases">
        <authorList>
            <person name="Corre E."/>
            <person name="Pelletier E."/>
            <person name="Niang G."/>
            <person name="Scheremetjew M."/>
            <person name="Finn R."/>
            <person name="Kale V."/>
            <person name="Holt S."/>
            <person name="Cochrane G."/>
            <person name="Meng A."/>
            <person name="Brown T."/>
            <person name="Cohen L."/>
        </authorList>
    </citation>
    <scope>NUCLEOTIDE SEQUENCE</scope>
    <source>
        <strain evidence="2">CCMP1756</strain>
    </source>
</reference>
<evidence type="ECO:0000256" key="1">
    <source>
        <dbReference type="SAM" id="MobiDB-lite"/>
    </source>
</evidence>
<evidence type="ECO:0000313" key="2">
    <source>
        <dbReference type="EMBL" id="CAE0691278.1"/>
    </source>
</evidence>
<dbReference type="Proteomes" id="UP000789595">
    <property type="component" value="Unassembled WGS sequence"/>
</dbReference>
<proteinExistence type="predicted"/>
<name>A0A7S4E5R9_9STRA</name>
<protein>
    <recommendedName>
        <fullName evidence="5">FIST domain-containing protein</fullName>
    </recommendedName>
</protein>
<dbReference type="EMBL" id="HBIW01007949">
    <property type="protein sequence ID" value="CAE0691278.1"/>
    <property type="molecule type" value="Transcribed_RNA"/>
</dbReference>
<accession>A0A7S4E5R9</accession>
<organism evidence="2">
    <name type="scientific">Pelagomonas calceolata</name>
    <dbReference type="NCBI Taxonomy" id="35677"/>
    <lineage>
        <taxon>Eukaryota</taxon>
        <taxon>Sar</taxon>
        <taxon>Stramenopiles</taxon>
        <taxon>Ochrophyta</taxon>
        <taxon>Pelagophyceae</taxon>
        <taxon>Pelagomonadales</taxon>
        <taxon>Pelagomonadaceae</taxon>
        <taxon>Pelagomonas</taxon>
    </lineage>
</organism>
<sequence length="438" mass="45063">MALQAALRNAQSKTPSLRTVARSKTPAQGALRTVHTKTTKTMTSLRTVTTKRLAAARVARSKTTMRVVGSRSSAEDPDALAARLAAQLAPEVAPTRSMAAVVVASPCSVATVTQHLVDELQLDAAVGFGSHREAFCEACDGANPRAAVTLLAMPDGATATAFASDAGCLPALEDWERFVQAPPSLLLFAAAGSPSERNKLDDWLRRVDGVLPESPKVGGVVNDDGPVVAGGRGRALEEGAVAGLALDGGVDSLVGLHVVVAPGSTPLSEDHSLVTASLPMPRGDRVLVTGVDGRRVRKSALGLDEDGRDTILAELMTGSEGRTCPVEVEHGSLAVCCCPQTIVPGETRLRLRAVGDRDARERAVLASVAPARRAHGDSAILEFSGVSCAPGEPSLVAEALGANALGATFRAAIAPGPTSCRTVVHDQATVLAYVAPGV</sequence>
<dbReference type="EMBL" id="CAKKNE010000004">
    <property type="protein sequence ID" value="CAH0374532.1"/>
    <property type="molecule type" value="Genomic_DNA"/>
</dbReference>
<evidence type="ECO:0000313" key="3">
    <source>
        <dbReference type="EMBL" id="CAH0374532.1"/>
    </source>
</evidence>
<evidence type="ECO:0000313" key="4">
    <source>
        <dbReference type="Proteomes" id="UP000789595"/>
    </source>
</evidence>
<dbReference type="OrthoDB" id="10678561at2759"/>
<dbReference type="AlphaFoldDB" id="A0A7S4E5R9"/>
<evidence type="ECO:0008006" key="5">
    <source>
        <dbReference type="Google" id="ProtNLM"/>
    </source>
</evidence>
<keyword evidence="4" id="KW-1185">Reference proteome</keyword>
<reference evidence="3" key="2">
    <citation type="submission" date="2021-11" db="EMBL/GenBank/DDBJ databases">
        <authorList>
            <consortium name="Genoscope - CEA"/>
            <person name="William W."/>
        </authorList>
    </citation>
    <scope>NUCLEOTIDE SEQUENCE</scope>
</reference>